<proteinExistence type="predicted"/>
<dbReference type="GeneID" id="112289384"/>
<evidence type="ECO:0000313" key="1">
    <source>
        <dbReference type="EMBL" id="PNR43914.1"/>
    </source>
</evidence>
<reference evidence="2" key="3">
    <citation type="submission" date="2020-12" db="UniProtKB">
        <authorList>
            <consortium name="EnsemblPlants"/>
        </authorList>
    </citation>
    <scope>IDENTIFICATION</scope>
</reference>
<organism evidence="1">
    <name type="scientific">Physcomitrium patens</name>
    <name type="common">Spreading-leaved earth moss</name>
    <name type="synonym">Physcomitrella patens</name>
    <dbReference type="NCBI Taxonomy" id="3218"/>
    <lineage>
        <taxon>Eukaryota</taxon>
        <taxon>Viridiplantae</taxon>
        <taxon>Streptophyta</taxon>
        <taxon>Embryophyta</taxon>
        <taxon>Bryophyta</taxon>
        <taxon>Bryophytina</taxon>
        <taxon>Bryopsida</taxon>
        <taxon>Funariidae</taxon>
        <taxon>Funariales</taxon>
        <taxon>Funariaceae</taxon>
        <taxon>Physcomitrium</taxon>
    </lineage>
</organism>
<reference evidence="1 3" key="1">
    <citation type="journal article" date="2008" name="Science">
        <title>The Physcomitrella genome reveals evolutionary insights into the conquest of land by plants.</title>
        <authorList>
            <person name="Rensing S."/>
            <person name="Lang D."/>
            <person name="Zimmer A."/>
            <person name="Terry A."/>
            <person name="Salamov A."/>
            <person name="Shapiro H."/>
            <person name="Nishiyama T."/>
            <person name="Perroud P.-F."/>
            <person name="Lindquist E."/>
            <person name="Kamisugi Y."/>
            <person name="Tanahashi T."/>
            <person name="Sakakibara K."/>
            <person name="Fujita T."/>
            <person name="Oishi K."/>
            <person name="Shin-I T."/>
            <person name="Kuroki Y."/>
            <person name="Toyoda A."/>
            <person name="Suzuki Y."/>
            <person name="Hashimoto A."/>
            <person name="Yamaguchi K."/>
            <person name="Sugano A."/>
            <person name="Kohara Y."/>
            <person name="Fujiyama A."/>
            <person name="Anterola A."/>
            <person name="Aoki S."/>
            <person name="Ashton N."/>
            <person name="Barbazuk W.B."/>
            <person name="Barker E."/>
            <person name="Bennetzen J."/>
            <person name="Bezanilla M."/>
            <person name="Blankenship R."/>
            <person name="Cho S.H."/>
            <person name="Dutcher S."/>
            <person name="Estelle M."/>
            <person name="Fawcett J.A."/>
            <person name="Gundlach H."/>
            <person name="Hanada K."/>
            <person name="Heyl A."/>
            <person name="Hicks K.A."/>
            <person name="Hugh J."/>
            <person name="Lohr M."/>
            <person name="Mayer K."/>
            <person name="Melkozernov A."/>
            <person name="Murata T."/>
            <person name="Nelson D."/>
            <person name="Pils B."/>
            <person name="Prigge M."/>
            <person name="Reiss B."/>
            <person name="Renner T."/>
            <person name="Rombauts S."/>
            <person name="Rushton P."/>
            <person name="Sanderfoot A."/>
            <person name="Schween G."/>
            <person name="Shiu S.-H."/>
            <person name="Stueber K."/>
            <person name="Theodoulou F.L."/>
            <person name="Tu H."/>
            <person name="Van de Peer Y."/>
            <person name="Verrier P.J."/>
            <person name="Waters E."/>
            <person name="Wood A."/>
            <person name="Yang L."/>
            <person name="Cove D."/>
            <person name="Cuming A."/>
            <person name="Hasebe M."/>
            <person name="Lucas S."/>
            <person name="Mishler D.B."/>
            <person name="Reski R."/>
            <person name="Grigoriev I."/>
            <person name="Quatrano R.S."/>
            <person name="Boore J.L."/>
        </authorList>
    </citation>
    <scope>NUCLEOTIDE SEQUENCE [LARGE SCALE GENOMIC DNA]</scope>
    <source>
        <strain evidence="2 3">cv. Gransden 2004</strain>
    </source>
</reference>
<dbReference type="Proteomes" id="UP000006727">
    <property type="component" value="Chromosome 12"/>
</dbReference>
<dbReference type="RefSeq" id="XP_024390316.1">
    <property type="nucleotide sequence ID" value="XM_024534548.2"/>
</dbReference>
<evidence type="ECO:0000313" key="3">
    <source>
        <dbReference type="Proteomes" id="UP000006727"/>
    </source>
</evidence>
<evidence type="ECO:0000313" key="2">
    <source>
        <dbReference type="EnsemblPlants" id="Pp3c12_14700V3.1"/>
    </source>
</evidence>
<reference evidence="1 3" key="2">
    <citation type="journal article" date="2018" name="Plant J.">
        <title>The Physcomitrella patens chromosome-scale assembly reveals moss genome structure and evolution.</title>
        <authorList>
            <person name="Lang D."/>
            <person name="Ullrich K.K."/>
            <person name="Murat F."/>
            <person name="Fuchs J."/>
            <person name="Jenkins J."/>
            <person name="Haas F.B."/>
            <person name="Piednoel M."/>
            <person name="Gundlach H."/>
            <person name="Van Bel M."/>
            <person name="Meyberg R."/>
            <person name="Vives C."/>
            <person name="Morata J."/>
            <person name="Symeonidi A."/>
            <person name="Hiss M."/>
            <person name="Muchero W."/>
            <person name="Kamisugi Y."/>
            <person name="Saleh O."/>
            <person name="Blanc G."/>
            <person name="Decker E.L."/>
            <person name="van Gessel N."/>
            <person name="Grimwood J."/>
            <person name="Hayes R.D."/>
            <person name="Graham S.W."/>
            <person name="Gunter L.E."/>
            <person name="McDaniel S.F."/>
            <person name="Hoernstein S.N.W."/>
            <person name="Larsson A."/>
            <person name="Li F.W."/>
            <person name="Perroud P.F."/>
            <person name="Phillips J."/>
            <person name="Ranjan P."/>
            <person name="Rokshar D.S."/>
            <person name="Rothfels C.J."/>
            <person name="Schneider L."/>
            <person name="Shu S."/>
            <person name="Stevenson D.W."/>
            <person name="Thummler F."/>
            <person name="Tillich M."/>
            <person name="Villarreal Aguilar J.C."/>
            <person name="Widiez T."/>
            <person name="Wong G.K."/>
            <person name="Wymore A."/>
            <person name="Zhang Y."/>
            <person name="Zimmer A.D."/>
            <person name="Quatrano R.S."/>
            <person name="Mayer K.F.X."/>
            <person name="Goodstein D."/>
            <person name="Casacuberta J.M."/>
            <person name="Vandepoele K."/>
            <person name="Reski R."/>
            <person name="Cuming A.C."/>
            <person name="Tuskan G.A."/>
            <person name="Maumus F."/>
            <person name="Salse J."/>
            <person name="Schmutz J."/>
            <person name="Rensing S.A."/>
        </authorList>
    </citation>
    <scope>NUCLEOTIDE SEQUENCE [LARGE SCALE GENOMIC DNA]</scope>
    <source>
        <strain evidence="2 3">cv. Gransden 2004</strain>
    </source>
</reference>
<dbReference type="Gramene" id="Pp3c12_14700V3.1">
    <property type="protein sequence ID" value="Pp3c12_14700V3.1"/>
    <property type="gene ID" value="Pp3c12_14700"/>
</dbReference>
<dbReference type="Gramene" id="Pp3c12_14700V3.2">
    <property type="protein sequence ID" value="Pp3c12_14700V3.2"/>
    <property type="gene ID" value="Pp3c12_14700"/>
</dbReference>
<gene>
    <name evidence="2" type="primary">LOC112289384</name>
    <name evidence="1" type="ORF">PHYPA_016297</name>
</gene>
<dbReference type="EMBL" id="ABEU02000012">
    <property type="protein sequence ID" value="PNR43914.1"/>
    <property type="molecule type" value="Genomic_DNA"/>
</dbReference>
<keyword evidence="3" id="KW-1185">Reference proteome</keyword>
<sequence>MGLRVASGMADLCIVSVARSSLVAVKRAEVGSCFVDEVHFSRTLDLPGAVGSHWGRSSHHYFVHCCQQSLCFKNGRCWWNGEYVKYLLPSKARWPSRGCG</sequence>
<accession>A0A2K1JQV1</accession>
<protein>
    <submittedName>
        <fullName evidence="1 2">Uncharacterized protein</fullName>
    </submittedName>
</protein>
<dbReference type="AlphaFoldDB" id="A0A2K1JQV1"/>
<dbReference type="EnsemblPlants" id="Pp3c12_14700V3.2">
    <property type="protein sequence ID" value="Pp3c12_14700V3.2"/>
    <property type="gene ID" value="Pp3c12_14700"/>
</dbReference>
<dbReference type="EnsemblPlants" id="Pp3c12_14700V3.1">
    <property type="protein sequence ID" value="Pp3c12_14700V3.1"/>
    <property type="gene ID" value="Pp3c12_14700"/>
</dbReference>
<name>A0A2K1JQV1_PHYPA</name>